<proteinExistence type="predicted"/>
<dbReference type="EMBL" id="GBRH01258293">
    <property type="protein sequence ID" value="JAD39602.1"/>
    <property type="molecule type" value="Transcribed_RNA"/>
</dbReference>
<protein>
    <submittedName>
        <fullName evidence="1">Uncharacterized protein</fullName>
    </submittedName>
</protein>
<name>A0A0A8ZXW0_ARUDO</name>
<dbReference type="AlphaFoldDB" id="A0A0A8ZXW0"/>
<reference evidence="1" key="2">
    <citation type="journal article" date="2015" name="Data Brief">
        <title>Shoot transcriptome of the giant reed, Arundo donax.</title>
        <authorList>
            <person name="Barrero R.A."/>
            <person name="Guerrero F.D."/>
            <person name="Moolhuijzen P."/>
            <person name="Goolsby J.A."/>
            <person name="Tidwell J."/>
            <person name="Bellgard S.E."/>
            <person name="Bellgard M.I."/>
        </authorList>
    </citation>
    <scope>NUCLEOTIDE SEQUENCE</scope>
    <source>
        <tissue evidence="1">Shoot tissue taken approximately 20 cm above the soil surface</tissue>
    </source>
</reference>
<organism evidence="1">
    <name type="scientific">Arundo donax</name>
    <name type="common">Giant reed</name>
    <name type="synonym">Donax arundinaceus</name>
    <dbReference type="NCBI Taxonomy" id="35708"/>
    <lineage>
        <taxon>Eukaryota</taxon>
        <taxon>Viridiplantae</taxon>
        <taxon>Streptophyta</taxon>
        <taxon>Embryophyta</taxon>
        <taxon>Tracheophyta</taxon>
        <taxon>Spermatophyta</taxon>
        <taxon>Magnoliopsida</taxon>
        <taxon>Liliopsida</taxon>
        <taxon>Poales</taxon>
        <taxon>Poaceae</taxon>
        <taxon>PACMAD clade</taxon>
        <taxon>Arundinoideae</taxon>
        <taxon>Arundineae</taxon>
        <taxon>Arundo</taxon>
    </lineage>
</organism>
<evidence type="ECO:0000313" key="1">
    <source>
        <dbReference type="EMBL" id="JAD39602.1"/>
    </source>
</evidence>
<sequence>MSSVSQICALLIGAPGTFHSYISIDSYSRHVRM</sequence>
<accession>A0A0A8ZXW0</accession>
<reference evidence="1" key="1">
    <citation type="submission" date="2014-09" db="EMBL/GenBank/DDBJ databases">
        <authorList>
            <person name="Magalhaes I.L.F."/>
            <person name="Oliveira U."/>
            <person name="Santos F.R."/>
            <person name="Vidigal T.H.D.A."/>
            <person name="Brescovit A.D."/>
            <person name="Santos A.J."/>
        </authorList>
    </citation>
    <scope>NUCLEOTIDE SEQUENCE</scope>
    <source>
        <tissue evidence="1">Shoot tissue taken approximately 20 cm above the soil surface</tissue>
    </source>
</reference>